<dbReference type="EMBL" id="JAKNSF020000101">
    <property type="protein sequence ID" value="KAK7716049.1"/>
    <property type="molecule type" value="Genomic_DNA"/>
</dbReference>
<dbReference type="Pfam" id="PF00082">
    <property type="entry name" value="Peptidase_S8"/>
    <property type="match status" value="1"/>
</dbReference>
<dbReference type="Proteomes" id="UP001430848">
    <property type="component" value="Unassembled WGS sequence"/>
</dbReference>
<proteinExistence type="predicted"/>
<gene>
    <name evidence="6" type="primary">agn1_4</name>
    <name evidence="6" type="ORF">SLS63_011164</name>
</gene>
<name>A0ABR1NUW9_DIAER</name>
<dbReference type="CDD" id="cd00306">
    <property type="entry name" value="Peptidases_S8_S53"/>
    <property type="match status" value="1"/>
</dbReference>
<evidence type="ECO:0000256" key="1">
    <source>
        <dbReference type="ARBA" id="ARBA00022670"/>
    </source>
</evidence>
<reference evidence="6 7" key="1">
    <citation type="submission" date="2024-02" db="EMBL/GenBank/DDBJ databases">
        <title>De novo assembly and annotation of 12 fungi associated with fruit tree decline syndrome in Ontario, Canada.</title>
        <authorList>
            <person name="Sulman M."/>
            <person name="Ellouze W."/>
            <person name="Ilyukhin E."/>
        </authorList>
    </citation>
    <scope>NUCLEOTIDE SEQUENCE [LARGE SCALE GENOMIC DNA]</scope>
    <source>
        <strain evidence="6 7">M169</strain>
    </source>
</reference>
<dbReference type="CDD" id="cd11577">
    <property type="entry name" value="GH71"/>
    <property type="match status" value="1"/>
</dbReference>
<evidence type="ECO:0000256" key="4">
    <source>
        <dbReference type="SAM" id="MobiDB-lite"/>
    </source>
</evidence>
<sequence>MPVSPWFYTNLPGYNKNWLWRGDDLWYDRWEEAIWVEPEFIEIISWNDYGESHYIGPLHDDGFDAFSVGKGPFNFAEDMPHDGWRQQLPFVIDTYKNGIATVTEESITAWYRLTPKAACGDGDTTGNTASQLQVEFMPAEVVQDKIFYSALLSSAQQVTVTVGGVDLGAKWTHTPSDPVGIYHGSVAFGSNTGPVKITVGGMVFTGESITTLCTRATGQDGLTNFNAWVGSQSGGAVHATPTLTMSEQVCIEGTGAAGFSELCEFTCQYSYCPPGACYCTKMGPQKDLPTEKDNPLFGTVGYPAAGLSADYSGLSTEVPFSNVEITTDARNGFSFQPTPSIVFPPIGYPITINPDPTGEDEPPASTSAAVGPLPVWKTWPPSIITPVTDDIKDIGPVEDATGTAIVFPCNIWFMNLCTDQIRGWKVNLPKGVIGPVGTNGIPTYSNEPACETVSASICSTTTSYGLSADGQVTKTTATSVMSTCETVLGCEVSDYDSATATAVCSNPQAKRQETTPRATPASATSTMSAGPTIAPRQNDDCEDPTADILVYMSLRQWSDAHVAPVVALLEERGVSYKRFRTDAVDGGYTPFLHVNSCPESLRRALEDMSQGLKSSYEVIPLEQFGPILEKNNVHGTVVAACAASEFFGIAAGAKVILVETGSGPTAPGEYWNRCLEKYLVGFLSILDDVRAKGRQGKSVVNLSASIAVPLVSPYFIYNMAFIFYELQKLDVSIVTSAGNEGDKGSHCDYNLPQLLIRPDIGRSIKGAFGDNDMTISNLVVVGATDVKGKKASFSETFQASTAGNKKIVYAPGENIWVPDMEGGAVAADGTSYAAPIVAGLIAYWRGVNSGWDEAFKNARALPKLARVFQRPLNIPSTASGDRQPFVWNGQDKGESCLTNGMLADDNGNPLCPEELRVCSNGDDKRKRQSCDLGDGDDDEEGSGSSGGDSGLRPSPITWQPGTPSPTCSSNCGSLCSGYYCKPNPTGNPPDYSDPKLHPATSVPAVTTSVPIQTSDVPTATSNPVPSVTPRVPSRDARWDLFHMAVTLDSGSLSYTWVGNEDDQSQTVEEYLENNSKCNNPDWMGADKDYPTYPASLEVTNFFGAYDCKFVFQVASQSEWLGLDSGEWLGNVICTEYDYAECFKDTDKTFYSCDDLDAYRTRWAYCTWDHWFTKTNTRTAALSRLAAIRKLQADNGTSRLGLETDGTLSVNMTNPASNGTANLRFL</sequence>
<accession>A0ABR1NUW9</accession>
<keyword evidence="3" id="KW-0720">Serine protease</keyword>
<feature type="domain" description="Peptidase S8/S53" evidence="5">
    <location>
        <begin position="629"/>
        <end position="851"/>
    </location>
</feature>
<organism evidence="6 7">
    <name type="scientific">Diaporthe eres</name>
    <name type="common">Phomopsis oblonga</name>
    <dbReference type="NCBI Taxonomy" id="83184"/>
    <lineage>
        <taxon>Eukaryota</taxon>
        <taxon>Fungi</taxon>
        <taxon>Dikarya</taxon>
        <taxon>Ascomycota</taxon>
        <taxon>Pezizomycotina</taxon>
        <taxon>Sordariomycetes</taxon>
        <taxon>Sordariomycetidae</taxon>
        <taxon>Diaporthales</taxon>
        <taxon>Diaporthaceae</taxon>
        <taxon>Diaporthe</taxon>
        <taxon>Diaporthe eres species complex</taxon>
    </lineage>
</organism>
<keyword evidence="7" id="KW-1185">Reference proteome</keyword>
<dbReference type="Pfam" id="PF03659">
    <property type="entry name" value="Glyco_hydro_71"/>
    <property type="match status" value="1"/>
</dbReference>
<evidence type="ECO:0000313" key="7">
    <source>
        <dbReference type="Proteomes" id="UP001430848"/>
    </source>
</evidence>
<dbReference type="InterPro" id="IPR005197">
    <property type="entry name" value="Glyco_hydro_71"/>
</dbReference>
<feature type="region of interest" description="Disordered" evidence="4">
    <location>
        <begin position="506"/>
        <end position="541"/>
    </location>
</feature>
<evidence type="ECO:0000256" key="3">
    <source>
        <dbReference type="ARBA" id="ARBA00022825"/>
    </source>
</evidence>
<dbReference type="Gene3D" id="3.40.50.200">
    <property type="entry name" value="Peptidase S8/S53 domain"/>
    <property type="match status" value="1"/>
</dbReference>
<comment type="caution">
    <text evidence="6">The sequence shown here is derived from an EMBL/GenBank/DDBJ whole genome shotgun (WGS) entry which is preliminary data.</text>
</comment>
<evidence type="ECO:0000259" key="5">
    <source>
        <dbReference type="Pfam" id="PF00082"/>
    </source>
</evidence>
<protein>
    <submittedName>
        <fullName evidence="6">Glucan endo-1,3-alpha-glucosidase agn1</fullName>
    </submittedName>
</protein>
<dbReference type="Gene3D" id="3.20.20.80">
    <property type="entry name" value="Glycosidases"/>
    <property type="match status" value="1"/>
</dbReference>
<dbReference type="InterPro" id="IPR000209">
    <property type="entry name" value="Peptidase_S8/S53_dom"/>
</dbReference>
<dbReference type="SUPFAM" id="SSF52743">
    <property type="entry name" value="Subtilisin-like"/>
    <property type="match status" value="1"/>
</dbReference>
<keyword evidence="1" id="KW-0645">Protease</keyword>
<feature type="compositionally biased region" description="Low complexity" evidence="4">
    <location>
        <begin position="515"/>
        <end position="532"/>
    </location>
</feature>
<feature type="region of interest" description="Disordered" evidence="4">
    <location>
        <begin position="921"/>
        <end position="963"/>
    </location>
</feature>
<dbReference type="PROSITE" id="PS00138">
    <property type="entry name" value="SUBTILASE_SER"/>
    <property type="match status" value="1"/>
</dbReference>
<dbReference type="InterPro" id="IPR036852">
    <property type="entry name" value="Peptidase_S8/S53_dom_sf"/>
</dbReference>
<dbReference type="InterPro" id="IPR023828">
    <property type="entry name" value="Peptidase_S8_Ser-AS"/>
</dbReference>
<evidence type="ECO:0000256" key="2">
    <source>
        <dbReference type="ARBA" id="ARBA00022801"/>
    </source>
</evidence>
<evidence type="ECO:0000313" key="6">
    <source>
        <dbReference type="EMBL" id="KAK7716049.1"/>
    </source>
</evidence>
<keyword evidence="2" id="KW-0378">Hydrolase</keyword>